<dbReference type="RefSeq" id="WP_200505549.1">
    <property type="nucleotide sequence ID" value="NZ_JAEHFX010000003.1"/>
</dbReference>
<evidence type="ECO:0000256" key="9">
    <source>
        <dbReference type="ARBA" id="ARBA00023237"/>
    </source>
</evidence>
<dbReference type="Pfam" id="PF00593">
    <property type="entry name" value="TonB_dep_Rec_b-barrel"/>
    <property type="match status" value="1"/>
</dbReference>
<dbReference type="PANTHER" id="PTHR30069">
    <property type="entry name" value="TONB-DEPENDENT OUTER MEMBRANE RECEPTOR"/>
    <property type="match status" value="1"/>
</dbReference>
<feature type="domain" description="TonB-dependent receptor plug" evidence="14">
    <location>
        <begin position="140"/>
        <end position="218"/>
    </location>
</feature>
<organism evidence="15 16">
    <name type="scientific">Adhaeribacter terrigena</name>
    <dbReference type="NCBI Taxonomy" id="2793070"/>
    <lineage>
        <taxon>Bacteria</taxon>
        <taxon>Pseudomonadati</taxon>
        <taxon>Bacteroidota</taxon>
        <taxon>Cytophagia</taxon>
        <taxon>Cytophagales</taxon>
        <taxon>Hymenobacteraceae</taxon>
        <taxon>Adhaeribacter</taxon>
    </lineage>
</organism>
<keyword evidence="6 11" id="KW-0798">TonB box</keyword>
<dbReference type="SUPFAM" id="SSF56935">
    <property type="entry name" value="Porins"/>
    <property type="match status" value="1"/>
</dbReference>
<dbReference type="Pfam" id="PF07715">
    <property type="entry name" value="Plug"/>
    <property type="match status" value="1"/>
</dbReference>
<evidence type="ECO:0000256" key="6">
    <source>
        <dbReference type="ARBA" id="ARBA00023077"/>
    </source>
</evidence>
<dbReference type="Gene3D" id="2.170.130.10">
    <property type="entry name" value="TonB-dependent receptor, plug domain"/>
    <property type="match status" value="1"/>
</dbReference>
<dbReference type="Pfam" id="PF13715">
    <property type="entry name" value="CarbopepD_reg_2"/>
    <property type="match status" value="1"/>
</dbReference>
<evidence type="ECO:0000256" key="10">
    <source>
        <dbReference type="PROSITE-ProRule" id="PRU01360"/>
    </source>
</evidence>
<keyword evidence="16" id="KW-1185">Reference proteome</keyword>
<dbReference type="InterPro" id="IPR036942">
    <property type="entry name" value="Beta-barrel_TonB_sf"/>
</dbReference>
<keyword evidence="5 12" id="KW-0732">Signal</keyword>
<keyword evidence="9 10" id="KW-0998">Cell outer membrane</keyword>
<dbReference type="InterPro" id="IPR008969">
    <property type="entry name" value="CarboxyPept-like_regulatory"/>
</dbReference>
<feature type="signal peptide" evidence="12">
    <location>
        <begin position="1"/>
        <end position="18"/>
    </location>
</feature>
<feature type="chain" id="PRO_5045558466" evidence="12">
    <location>
        <begin position="19"/>
        <end position="774"/>
    </location>
</feature>
<comment type="subcellular location">
    <subcellularLocation>
        <location evidence="1 10">Cell outer membrane</location>
        <topology evidence="1 10">Multi-pass membrane protein</topology>
    </subcellularLocation>
</comment>
<comment type="similarity">
    <text evidence="10 11">Belongs to the TonB-dependent receptor family.</text>
</comment>
<comment type="caution">
    <text evidence="15">The sequence shown here is derived from an EMBL/GenBank/DDBJ whole genome shotgun (WGS) entry which is preliminary data.</text>
</comment>
<dbReference type="Gene3D" id="2.40.170.20">
    <property type="entry name" value="TonB-dependent receptor, beta-barrel domain"/>
    <property type="match status" value="1"/>
</dbReference>
<evidence type="ECO:0000256" key="11">
    <source>
        <dbReference type="RuleBase" id="RU003357"/>
    </source>
</evidence>
<feature type="domain" description="TonB-dependent receptor-like beta-barrel" evidence="13">
    <location>
        <begin position="288"/>
        <end position="712"/>
    </location>
</feature>
<evidence type="ECO:0000313" key="15">
    <source>
        <dbReference type="EMBL" id="MBK0402790.1"/>
    </source>
</evidence>
<evidence type="ECO:0000256" key="3">
    <source>
        <dbReference type="ARBA" id="ARBA00022452"/>
    </source>
</evidence>
<gene>
    <name evidence="15" type="ORF">I5M27_07315</name>
</gene>
<evidence type="ECO:0000256" key="5">
    <source>
        <dbReference type="ARBA" id="ARBA00022729"/>
    </source>
</evidence>
<dbReference type="InterPro" id="IPR037066">
    <property type="entry name" value="Plug_dom_sf"/>
</dbReference>
<dbReference type="SUPFAM" id="SSF49464">
    <property type="entry name" value="Carboxypeptidase regulatory domain-like"/>
    <property type="match status" value="1"/>
</dbReference>
<evidence type="ECO:0000256" key="4">
    <source>
        <dbReference type="ARBA" id="ARBA00022692"/>
    </source>
</evidence>
<dbReference type="PROSITE" id="PS52016">
    <property type="entry name" value="TONB_DEPENDENT_REC_3"/>
    <property type="match status" value="1"/>
</dbReference>
<keyword evidence="2 10" id="KW-0813">Transport</keyword>
<keyword evidence="7 10" id="KW-0472">Membrane</keyword>
<accession>A0ABS1C042</accession>
<dbReference type="Gene3D" id="2.60.40.1120">
    <property type="entry name" value="Carboxypeptidase-like, regulatory domain"/>
    <property type="match status" value="1"/>
</dbReference>
<keyword evidence="3 10" id="KW-1134">Transmembrane beta strand</keyword>
<dbReference type="InterPro" id="IPR000531">
    <property type="entry name" value="Beta-barrel_TonB"/>
</dbReference>
<dbReference type="InterPro" id="IPR039426">
    <property type="entry name" value="TonB-dep_rcpt-like"/>
</dbReference>
<evidence type="ECO:0000256" key="12">
    <source>
        <dbReference type="SAM" id="SignalP"/>
    </source>
</evidence>
<evidence type="ECO:0000256" key="2">
    <source>
        <dbReference type="ARBA" id="ARBA00022448"/>
    </source>
</evidence>
<dbReference type="EMBL" id="JAEHFX010000003">
    <property type="protein sequence ID" value="MBK0402790.1"/>
    <property type="molecule type" value="Genomic_DNA"/>
</dbReference>
<evidence type="ECO:0000259" key="14">
    <source>
        <dbReference type="Pfam" id="PF07715"/>
    </source>
</evidence>
<dbReference type="Proteomes" id="UP000644147">
    <property type="component" value="Unassembled WGS sequence"/>
</dbReference>
<evidence type="ECO:0000313" key="16">
    <source>
        <dbReference type="Proteomes" id="UP000644147"/>
    </source>
</evidence>
<dbReference type="PANTHER" id="PTHR30069:SF29">
    <property type="entry name" value="HEMOGLOBIN AND HEMOGLOBIN-HAPTOGLOBIN-BINDING PROTEIN 1-RELATED"/>
    <property type="match status" value="1"/>
</dbReference>
<evidence type="ECO:0000259" key="13">
    <source>
        <dbReference type="Pfam" id="PF00593"/>
    </source>
</evidence>
<proteinExistence type="inferred from homology"/>
<evidence type="ECO:0000256" key="1">
    <source>
        <dbReference type="ARBA" id="ARBA00004571"/>
    </source>
</evidence>
<keyword evidence="8 15" id="KW-0675">Receptor</keyword>
<reference evidence="15 16" key="1">
    <citation type="submission" date="2020-12" db="EMBL/GenBank/DDBJ databases">
        <title>Bacterial novel species Adhaeribacter sp. BT258 isolated from soil.</title>
        <authorList>
            <person name="Jung H.-Y."/>
        </authorList>
    </citation>
    <scope>NUCLEOTIDE SEQUENCE [LARGE SCALE GENOMIC DNA]</scope>
    <source>
        <strain evidence="15 16">BT258</strain>
    </source>
</reference>
<evidence type="ECO:0000256" key="8">
    <source>
        <dbReference type="ARBA" id="ARBA00023170"/>
    </source>
</evidence>
<protein>
    <submittedName>
        <fullName evidence="15">TonB-dependent receptor</fullName>
    </submittedName>
</protein>
<dbReference type="InterPro" id="IPR012910">
    <property type="entry name" value="Plug_dom"/>
</dbReference>
<evidence type="ECO:0000256" key="7">
    <source>
        <dbReference type="ARBA" id="ARBA00023136"/>
    </source>
</evidence>
<sequence>MKKILFLLVCLLPLQLLAQQKFTVSGNVKDLKNGEDLIGVSVGVAGGKAGTVSNVYGFYSLTLPAGNYTLQYTYIGYQTVSRQITLDRNLVLNMELENDTKMLNEVVVSSQKEDAHIRQNKMSTEVLPMATIKTLPAFMGEVDVLKTLQMLPGVQSGGEGTSGFYVRGGSVDQNLILLDEAPVYNASHLLGFFSVFNADAIKDVEIYKGGIPAEYGGRLASLVDIRMKEGNNKTFGASGGVGTIASRLTLEGPLKKDKGSFIVSGRRTYADLFLKLSPDENLNQSALYFYDLNTKLNYKFGEKDRVFVSGYFGQDVFKFKETLAMDWGNATATARWNHLFTDKVFSNFTAIYSNFNYKIGSPGTANAFSLKSNIEDVSLKADLAYFPNNENSIKFGASTIYHTFKPGLIKPESERSSIREMKLDNKYALENAVYLSNEQEINNRLKLTYGLRYSFFQNMGGKVQELSEDRQQVISVTEYERTEIYKTQGGLEPRLAATFMLNEKSSVKASYNKTRQYLHLASNATSASPFDVYIPSGKYLKPQIADQAALGYFRNFLNNQLEASAEAYYKTMQNQIDFRDNADLALNNNIEAEVLSGTGKAYGFELMVKKHAGKLTGWASYTFSRTERTIDGINEGKAYRVRQDKPHSATLVVSYKISERMTFGLNQVYASGNVVTMPSGAYRHGDIILPIYTERNGYRLKDYHRLDLSLTLDNRQKPGSKYASSWNFSLFNAYARKNVFSIAMEQPEDGTGIQTKEISILGSAFPAVTYNFKF</sequence>
<keyword evidence="4 10" id="KW-0812">Transmembrane</keyword>
<name>A0ABS1C042_9BACT</name>